<sequence length="425" mass="50032">MKMNKPIQVFEHKQLLIGEHGFTRGHWEAMGWYNETHGSCFFTLTPKGVRFNQYVGVIQVGNITIEILPKISQAVEKGEKAIWQKVLIDMLQECRWMQVYAHEKASLRFKPNSILEAYLEMFVQGCEEIMKMGLVKKYRRIEKNCTALKGKLLFNSQIQQNLVHKERFYTRHQIFDKENIFNQLLLKALKLVPIISNSSFLKDRVYNLLLSFPELEDIKVLPSTFDKLVFSRKTDYYKGTIEIAAMLLLNYRPDINTGQNFVLAILFDMNDLWEEYIYRQLFKNKPAGWVIKSQNSKGFWQLKKSNSVKTIRPDIIIHNTTNDFKVVLDTKWKLPDNNIPADADLKQMFVYNEYWQGKKAFLVYPSALYTNEPIYYEGTYMKKLKRLPTHDCGVMKIAVLDKTNQKLDMTIGRRINMFLKKEILK</sequence>
<dbReference type="AlphaFoldDB" id="A0A1K1T2T5"/>
<evidence type="ECO:0000313" key="1">
    <source>
        <dbReference type="EMBL" id="SFW90389.1"/>
    </source>
</evidence>
<accession>A0A1K1T2T5</accession>
<name>A0A1K1T2T5_9BACT</name>
<dbReference type="Pfam" id="PF10117">
    <property type="entry name" value="McrBC"/>
    <property type="match status" value="1"/>
</dbReference>
<gene>
    <name evidence="1" type="ORF">SAMN05661012_06605</name>
</gene>
<dbReference type="OrthoDB" id="307209at2"/>
<proteinExistence type="predicted"/>
<dbReference type="PANTHER" id="PTHR38733:SF1">
    <property type="entry name" value="TYPE IV METHYL-DIRECTED RESTRICTION ENZYME ECOKMCRBC"/>
    <property type="match status" value="1"/>
</dbReference>
<reference evidence="1 2" key="1">
    <citation type="submission" date="2016-11" db="EMBL/GenBank/DDBJ databases">
        <authorList>
            <person name="Jaros S."/>
            <person name="Januszkiewicz K."/>
            <person name="Wedrychowicz H."/>
        </authorList>
    </citation>
    <scope>NUCLEOTIDE SEQUENCE [LARGE SCALE GENOMIC DNA]</scope>
    <source>
        <strain evidence="1 2">DSM 784</strain>
    </source>
</reference>
<dbReference type="EMBL" id="FPIZ01000048">
    <property type="protein sequence ID" value="SFW90389.1"/>
    <property type="molecule type" value="Genomic_DNA"/>
</dbReference>
<dbReference type="Proteomes" id="UP000183788">
    <property type="component" value="Unassembled WGS sequence"/>
</dbReference>
<evidence type="ECO:0000313" key="2">
    <source>
        <dbReference type="Proteomes" id="UP000183788"/>
    </source>
</evidence>
<dbReference type="InterPro" id="IPR019292">
    <property type="entry name" value="McrC"/>
</dbReference>
<dbReference type="PANTHER" id="PTHR38733">
    <property type="entry name" value="PROTEIN MCRC"/>
    <property type="match status" value="1"/>
</dbReference>
<dbReference type="RefSeq" id="WP_072366587.1">
    <property type="nucleotide sequence ID" value="NZ_FPIZ01000048.1"/>
</dbReference>
<protein>
    <submittedName>
        <fullName evidence="1">5-methylcytosine-specific restriction enzyme subunit McrC</fullName>
    </submittedName>
</protein>
<dbReference type="STRING" id="1004.SAMN05661012_06605"/>
<organism evidence="1 2">
    <name type="scientific">Chitinophaga sancti</name>
    <dbReference type="NCBI Taxonomy" id="1004"/>
    <lineage>
        <taxon>Bacteria</taxon>
        <taxon>Pseudomonadati</taxon>
        <taxon>Bacteroidota</taxon>
        <taxon>Chitinophagia</taxon>
        <taxon>Chitinophagales</taxon>
        <taxon>Chitinophagaceae</taxon>
        <taxon>Chitinophaga</taxon>
    </lineage>
</organism>